<reference evidence="2" key="1">
    <citation type="journal article" date="2020" name="mSystems">
        <title>Genome- and Community-Level Interaction Insights into Carbon Utilization and Element Cycling Functions of Hydrothermarchaeota in Hydrothermal Sediment.</title>
        <authorList>
            <person name="Zhou Z."/>
            <person name="Liu Y."/>
            <person name="Xu W."/>
            <person name="Pan J."/>
            <person name="Luo Z.H."/>
            <person name="Li M."/>
        </authorList>
    </citation>
    <scope>NUCLEOTIDE SEQUENCE [LARGE SCALE GENOMIC DNA]</scope>
    <source>
        <strain evidence="2">SpSt-500</strain>
    </source>
</reference>
<dbReference type="AlphaFoldDB" id="A0A832G7T1"/>
<proteinExistence type="predicted"/>
<sequence length="137" mass="15195">MFKSYLILISFSFLLLVFSSCAHQSEGILLYSGNLDVNLDDKSLIFGRVVDKNTNEPIVNANIIIDSTYLGTGTDYNGNYKISNIPPGTYNVKASCIGFNNAILFNIKIEKGHRYLIDFFLLEGSFGPLINEKGISL</sequence>
<keyword evidence="2" id="KW-0121">Carboxypeptidase</keyword>
<dbReference type="SUPFAM" id="SSF49464">
    <property type="entry name" value="Carboxypeptidase regulatory domain-like"/>
    <property type="match status" value="1"/>
</dbReference>
<dbReference type="Gene3D" id="2.60.40.1120">
    <property type="entry name" value="Carboxypeptidase-like, regulatory domain"/>
    <property type="match status" value="1"/>
</dbReference>
<feature type="signal peptide" evidence="1">
    <location>
        <begin position="1"/>
        <end position="24"/>
    </location>
</feature>
<dbReference type="EMBL" id="DSVI01000019">
    <property type="protein sequence ID" value="HGT48848.1"/>
    <property type="molecule type" value="Genomic_DNA"/>
</dbReference>
<organism evidence="2">
    <name type="scientific">Ignavibacterium album</name>
    <dbReference type="NCBI Taxonomy" id="591197"/>
    <lineage>
        <taxon>Bacteria</taxon>
        <taxon>Pseudomonadati</taxon>
        <taxon>Ignavibacteriota</taxon>
        <taxon>Ignavibacteria</taxon>
        <taxon>Ignavibacteriales</taxon>
        <taxon>Ignavibacteriaceae</taxon>
        <taxon>Ignavibacterium</taxon>
    </lineage>
</organism>
<evidence type="ECO:0000313" key="2">
    <source>
        <dbReference type="EMBL" id="HGT48848.1"/>
    </source>
</evidence>
<dbReference type="PROSITE" id="PS51257">
    <property type="entry name" value="PROKAR_LIPOPROTEIN"/>
    <property type="match status" value="1"/>
</dbReference>
<dbReference type="InterPro" id="IPR008969">
    <property type="entry name" value="CarboxyPept-like_regulatory"/>
</dbReference>
<keyword evidence="2" id="KW-0645">Protease</keyword>
<accession>A0A832G7T1</accession>
<keyword evidence="2" id="KW-0378">Hydrolase</keyword>
<keyword evidence="1" id="KW-0732">Signal</keyword>
<dbReference type="Pfam" id="PF13715">
    <property type="entry name" value="CarbopepD_reg_2"/>
    <property type="match status" value="1"/>
</dbReference>
<evidence type="ECO:0000256" key="1">
    <source>
        <dbReference type="SAM" id="SignalP"/>
    </source>
</evidence>
<comment type="caution">
    <text evidence="2">The sequence shown here is derived from an EMBL/GenBank/DDBJ whole genome shotgun (WGS) entry which is preliminary data.</text>
</comment>
<name>A0A832G7T1_9BACT</name>
<gene>
    <name evidence="2" type="ORF">ENS56_12495</name>
</gene>
<protein>
    <submittedName>
        <fullName evidence="2">Carboxypeptidase-like regulatory domain-containing protein</fullName>
    </submittedName>
</protein>
<feature type="chain" id="PRO_5032758209" evidence="1">
    <location>
        <begin position="25"/>
        <end position="137"/>
    </location>
</feature>
<dbReference type="GO" id="GO:0004180">
    <property type="term" value="F:carboxypeptidase activity"/>
    <property type="evidence" value="ECO:0007669"/>
    <property type="project" value="UniProtKB-KW"/>
</dbReference>